<sequence length="138" mass="16418">MDILIYNNKIESSIIMKKLSKREYEIMKYFWKSERPLCVSDIEECLKTENLAYVTIASFIKKLTKKGALKISHKEGAFIYYLPNIERNEYERFIIDGFLQKNYGTSFIGVVARFCGKEKFSEKEERELLDLLEKFEEK</sequence>
<evidence type="ECO:0000256" key="3">
    <source>
        <dbReference type="ARBA" id="ARBA00023125"/>
    </source>
</evidence>
<dbReference type="InterPro" id="IPR036390">
    <property type="entry name" value="WH_DNA-bd_sf"/>
</dbReference>
<gene>
    <name evidence="5" type="ORF">IAC13_00535</name>
</gene>
<evidence type="ECO:0000256" key="2">
    <source>
        <dbReference type="ARBA" id="ARBA00023015"/>
    </source>
</evidence>
<dbReference type="GO" id="GO:0003677">
    <property type="term" value="F:DNA binding"/>
    <property type="evidence" value="ECO:0007669"/>
    <property type="project" value="UniProtKB-KW"/>
</dbReference>
<dbReference type="GO" id="GO:0045892">
    <property type="term" value="P:negative regulation of DNA-templated transcription"/>
    <property type="evidence" value="ECO:0007669"/>
    <property type="project" value="InterPro"/>
</dbReference>
<organism evidence="5 6">
    <name type="scientific">Candidatus Scybalomonas excrementavium</name>
    <dbReference type="NCBI Taxonomy" id="2840943"/>
    <lineage>
        <taxon>Bacteria</taxon>
        <taxon>Bacillati</taxon>
        <taxon>Bacillota</taxon>
        <taxon>Clostridia</taxon>
        <taxon>Lachnospirales</taxon>
        <taxon>Lachnospiraceae</taxon>
        <taxon>Lachnospiraceae incertae sedis</taxon>
        <taxon>Candidatus Scybalomonas</taxon>
    </lineage>
</organism>
<dbReference type="InterPro" id="IPR036388">
    <property type="entry name" value="WH-like_DNA-bd_sf"/>
</dbReference>
<comment type="caution">
    <text evidence="5">The sequence shown here is derived from an EMBL/GenBank/DDBJ whole genome shotgun (WGS) entry which is preliminary data.</text>
</comment>
<protein>
    <submittedName>
        <fullName evidence="5">BlaI/MecI/CopY family transcriptional regulator</fullName>
    </submittedName>
</protein>
<dbReference type="AlphaFoldDB" id="A0A9D9HZG0"/>
<dbReference type="EMBL" id="JADIML010000017">
    <property type="protein sequence ID" value="MBO8462399.1"/>
    <property type="molecule type" value="Genomic_DNA"/>
</dbReference>
<keyword evidence="2" id="KW-0805">Transcription regulation</keyword>
<name>A0A9D9HZG0_9FIRM</name>
<comment type="similarity">
    <text evidence="1">Belongs to the BlaI transcriptional regulatory family.</text>
</comment>
<accession>A0A9D9HZG0</accession>
<dbReference type="Gene3D" id="1.10.4040.10">
    <property type="entry name" value="Penicillinase repressor domain"/>
    <property type="match status" value="1"/>
</dbReference>
<evidence type="ECO:0000256" key="1">
    <source>
        <dbReference type="ARBA" id="ARBA00011046"/>
    </source>
</evidence>
<keyword evidence="3" id="KW-0238">DNA-binding</keyword>
<dbReference type="Pfam" id="PF03965">
    <property type="entry name" value="Penicillinase_R"/>
    <property type="match status" value="1"/>
</dbReference>
<dbReference type="Proteomes" id="UP000823618">
    <property type="component" value="Unassembled WGS sequence"/>
</dbReference>
<dbReference type="SUPFAM" id="SSF46785">
    <property type="entry name" value="Winged helix' DNA-binding domain"/>
    <property type="match status" value="1"/>
</dbReference>
<proteinExistence type="inferred from homology"/>
<reference evidence="5" key="2">
    <citation type="journal article" date="2021" name="PeerJ">
        <title>Extensive microbial diversity within the chicken gut microbiome revealed by metagenomics and culture.</title>
        <authorList>
            <person name="Gilroy R."/>
            <person name="Ravi A."/>
            <person name="Getino M."/>
            <person name="Pursley I."/>
            <person name="Horton D.L."/>
            <person name="Alikhan N.F."/>
            <person name="Baker D."/>
            <person name="Gharbi K."/>
            <person name="Hall N."/>
            <person name="Watson M."/>
            <person name="Adriaenssens E.M."/>
            <person name="Foster-Nyarko E."/>
            <person name="Jarju S."/>
            <person name="Secka A."/>
            <person name="Antonio M."/>
            <person name="Oren A."/>
            <person name="Chaudhuri R.R."/>
            <person name="La Ragione R."/>
            <person name="Hildebrand F."/>
            <person name="Pallen M.J."/>
        </authorList>
    </citation>
    <scope>NUCLEOTIDE SEQUENCE</scope>
    <source>
        <strain evidence="5">E3-2379</strain>
    </source>
</reference>
<evidence type="ECO:0000313" key="5">
    <source>
        <dbReference type="EMBL" id="MBO8462399.1"/>
    </source>
</evidence>
<dbReference type="PIRSF" id="PIRSF019455">
    <property type="entry name" value="CopR_AtkY"/>
    <property type="match status" value="1"/>
</dbReference>
<reference evidence="5" key="1">
    <citation type="submission" date="2020-10" db="EMBL/GenBank/DDBJ databases">
        <authorList>
            <person name="Gilroy R."/>
        </authorList>
    </citation>
    <scope>NUCLEOTIDE SEQUENCE</scope>
    <source>
        <strain evidence="5">E3-2379</strain>
    </source>
</reference>
<dbReference type="InterPro" id="IPR005650">
    <property type="entry name" value="BlaI_family"/>
</dbReference>
<keyword evidence="4" id="KW-0804">Transcription</keyword>
<evidence type="ECO:0000313" key="6">
    <source>
        <dbReference type="Proteomes" id="UP000823618"/>
    </source>
</evidence>
<dbReference type="Gene3D" id="1.10.10.10">
    <property type="entry name" value="Winged helix-like DNA-binding domain superfamily/Winged helix DNA-binding domain"/>
    <property type="match status" value="1"/>
</dbReference>
<evidence type="ECO:0000256" key="4">
    <source>
        <dbReference type="ARBA" id="ARBA00023163"/>
    </source>
</evidence>